<proteinExistence type="predicted"/>
<comment type="caution">
    <text evidence="1">The sequence shown here is derived from an EMBL/GenBank/DDBJ whole genome shotgun (WGS) entry which is preliminary data.</text>
</comment>
<reference evidence="1" key="1">
    <citation type="journal article" date="2014" name="Front. Microbiol.">
        <title>High frequency of phylogenetically diverse reductive dehalogenase-homologous genes in deep subseafloor sedimentary metagenomes.</title>
        <authorList>
            <person name="Kawai M."/>
            <person name="Futagami T."/>
            <person name="Toyoda A."/>
            <person name="Takaki Y."/>
            <person name="Nishi S."/>
            <person name="Hori S."/>
            <person name="Arai W."/>
            <person name="Tsubouchi T."/>
            <person name="Morono Y."/>
            <person name="Uchiyama I."/>
            <person name="Ito T."/>
            <person name="Fujiyama A."/>
            <person name="Inagaki F."/>
            <person name="Takami H."/>
        </authorList>
    </citation>
    <scope>NUCLEOTIDE SEQUENCE</scope>
    <source>
        <strain evidence="1">Expedition CK06-06</strain>
    </source>
</reference>
<gene>
    <name evidence="1" type="ORF">S01H4_17255</name>
</gene>
<protein>
    <submittedName>
        <fullName evidence="1">Uncharacterized protein</fullName>
    </submittedName>
</protein>
<feature type="non-terminal residue" evidence="1">
    <location>
        <position position="1"/>
    </location>
</feature>
<dbReference type="EMBL" id="BART01007594">
    <property type="protein sequence ID" value="GAG60190.1"/>
    <property type="molecule type" value="Genomic_DNA"/>
</dbReference>
<dbReference type="AlphaFoldDB" id="X0YVB7"/>
<accession>X0YVB7</accession>
<name>X0YVB7_9ZZZZ</name>
<evidence type="ECO:0000313" key="1">
    <source>
        <dbReference type="EMBL" id="GAG60190.1"/>
    </source>
</evidence>
<organism evidence="1">
    <name type="scientific">marine sediment metagenome</name>
    <dbReference type="NCBI Taxonomy" id="412755"/>
    <lineage>
        <taxon>unclassified sequences</taxon>
        <taxon>metagenomes</taxon>
        <taxon>ecological metagenomes</taxon>
    </lineage>
</organism>
<sequence>DLSSIMDIKLYRDDNVAIGDVLTKEFDIHFRKDMSGSRQELIK</sequence>